<gene>
    <name evidence="2" type="ORF">NP493_98g05011</name>
</gene>
<dbReference type="EMBL" id="JAODUO010000098">
    <property type="protein sequence ID" value="KAK2189752.1"/>
    <property type="molecule type" value="Genomic_DNA"/>
</dbReference>
<protein>
    <recommendedName>
        <fullName evidence="4">Coiled-coil domain-containing protein 189</fullName>
    </recommendedName>
</protein>
<evidence type="ECO:0008006" key="4">
    <source>
        <dbReference type="Google" id="ProtNLM"/>
    </source>
</evidence>
<sequence>MKLDEETGDSSEAEPSCDTKIVQVSLPKEHKAKLLIWSDLTVSDMDVLNMATSADDVKRELARIFELDDYMTNLKTEILMDLYFYVIQFARDNNFAKEKTSTLFSIVKRVHEMCIETPFGNIEFCYRHFRELLLCHAVRRPPFSLDIFTPDDVQVITEFVVDSYFRHFKLYKYAYTPMVRLDLTMAYTGLPPTPVPSEYDETTGEGLIMSADGDTMQDEVSMQLETSGESSNQEESPAAKELRELIRKHLGEELAKLKSSMEEQLKTTEETINRKLQTVERTGSVKGKGKRK</sequence>
<evidence type="ECO:0000313" key="2">
    <source>
        <dbReference type="EMBL" id="KAK2189752.1"/>
    </source>
</evidence>
<organism evidence="2 3">
    <name type="scientific">Ridgeia piscesae</name>
    <name type="common">Tubeworm</name>
    <dbReference type="NCBI Taxonomy" id="27915"/>
    <lineage>
        <taxon>Eukaryota</taxon>
        <taxon>Metazoa</taxon>
        <taxon>Spiralia</taxon>
        <taxon>Lophotrochozoa</taxon>
        <taxon>Annelida</taxon>
        <taxon>Polychaeta</taxon>
        <taxon>Sedentaria</taxon>
        <taxon>Canalipalpata</taxon>
        <taxon>Sabellida</taxon>
        <taxon>Siboglinidae</taxon>
        <taxon>Ridgeia</taxon>
    </lineage>
</organism>
<dbReference type="PANTHER" id="PTHR28457">
    <property type="entry name" value="COILED-COIL DOMAIN-CONTAINING PROTEIN 189"/>
    <property type="match status" value="1"/>
</dbReference>
<accession>A0AAD9P831</accession>
<evidence type="ECO:0000256" key="1">
    <source>
        <dbReference type="SAM" id="MobiDB-lite"/>
    </source>
</evidence>
<dbReference type="PANTHER" id="PTHR28457:SF1">
    <property type="entry name" value="CILIA- AND FLAGELLA-ASSOCIATED PROTEIN 119"/>
    <property type="match status" value="1"/>
</dbReference>
<feature type="region of interest" description="Disordered" evidence="1">
    <location>
        <begin position="221"/>
        <end position="240"/>
    </location>
</feature>
<proteinExistence type="predicted"/>
<dbReference type="AlphaFoldDB" id="A0AAD9P831"/>
<comment type="caution">
    <text evidence="2">The sequence shown here is derived from an EMBL/GenBank/DDBJ whole genome shotgun (WGS) entry which is preliminary data.</text>
</comment>
<feature type="region of interest" description="Disordered" evidence="1">
    <location>
        <begin position="266"/>
        <end position="292"/>
    </location>
</feature>
<feature type="compositionally biased region" description="Polar residues" evidence="1">
    <location>
        <begin position="221"/>
        <end position="235"/>
    </location>
</feature>
<evidence type="ECO:0000313" key="3">
    <source>
        <dbReference type="Proteomes" id="UP001209878"/>
    </source>
</evidence>
<dbReference type="Pfam" id="PF14769">
    <property type="entry name" value="CLAMP"/>
    <property type="match status" value="1"/>
</dbReference>
<reference evidence="2" key="1">
    <citation type="journal article" date="2023" name="Mol. Biol. Evol.">
        <title>Third-Generation Sequencing Reveals the Adaptive Role of the Epigenome in Three Deep-Sea Polychaetes.</title>
        <authorList>
            <person name="Perez M."/>
            <person name="Aroh O."/>
            <person name="Sun Y."/>
            <person name="Lan Y."/>
            <person name="Juniper S.K."/>
            <person name="Young C.R."/>
            <person name="Angers B."/>
            <person name="Qian P.Y."/>
        </authorList>
    </citation>
    <scope>NUCLEOTIDE SEQUENCE</scope>
    <source>
        <strain evidence="2">R07B-5</strain>
    </source>
</reference>
<name>A0AAD9P831_RIDPI</name>
<dbReference type="Proteomes" id="UP001209878">
    <property type="component" value="Unassembled WGS sequence"/>
</dbReference>
<keyword evidence="3" id="KW-1185">Reference proteome</keyword>
<dbReference type="InterPro" id="IPR032727">
    <property type="entry name" value="CLAMP"/>
</dbReference>